<proteinExistence type="inferred from homology"/>
<feature type="domain" description="SHSP" evidence="3">
    <location>
        <begin position="25"/>
        <end position="125"/>
    </location>
</feature>
<organism evidence="4 5">
    <name type="scientific">Candidatus Iainarchaeum sp</name>
    <dbReference type="NCBI Taxonomy" id="3101447"/>
    <lineage>
        <taxon>Archaea</taxon>
        <taxon>Candidatus Iainarchaeota</taxon>
        <taxon>Candidatus Iainarchaeia</taxon>
        <taxon>Candidatus Iainarchaeales</taxon>
        <taxon>Candidatus Iainarchaeaceae</taxon>
        <taxon>Candidatus Iainarchaeum</taxon>
    </lineage>
</organism>
<dbReference type="Pfam" id="PF00011">
    <property type="entry name" value="HSP20"/>
    <property type="match status" value="1"/>
</dbReference>
<dbReference type="Proteomes" id="UP000277633">
    <property type="component" value="Unassembled WGS sequence"/>
</dbReference>
<dbReference type="InterPro" id="IPR008978">
    <property type="entry name" value="HSP20-like_chaperone"/>
</dbReference>
<dbReference type="AlphaFoldDB" id="A0A497JEQ7"/>
<comment type="similarity">
    <text evidence="1 2">Belongs to the small heat shock protein (HSP20) family.</text>
</comment>
<evidence type="ECO:0000256" key="2">
    <source>
        <dbReference type="RuleBase" id="RU003616"/>
    </source>
</evidence>
<dbReference type="EMBL" id="QMWO01000128">
    <property type="protein sequence ID" value="RLG68700.1"/>
    <property type="molecule type" value="Genomic_DNA"/>
</dbReference>
<accession>A0A497JEQ7</accession>
<dbReference type="InterPro" id="IPR002068">
    <property type="entry name" value="A-crystallin/Hsp20_dom"/>
</dbReference>
<name>A0A497JEQ7_9ARCH</name>
<gene>
    <name evidence="4" type="ORF">DRO07_03175</name>
</gene>
<comment type="caution">
    <text evidence="4">The sequence shown here is derived from an EMBL/GenBank/DDBJ whole genome shotgun (WGS) entry which is preliminary data.</text>
</comment>
<evidence type="ECO:0000259" key="3">
    <source>
        <dbReference type="PROSITE" id="PS01031"/>
    </source>
</evidence>
<evidence type="ECO:0000313" key="5">
    <source>
        <dbReference type="Proteomes" id="UP000277633"/>
    </source>
</evidence>
<evidence type="ECO:0000256" key="1">
    <source>
        <dbReference type="PROSITE-ProRule" id="PRU00285"/>
    </source>
</evidence>
<evidence type="ECO:0000313" key="4">
    <source>
        <dbReference type="EMBL" id="RLG68700.1"/>
    </source>
</evidence>
<dbReference type="SUPFAM" id="SSF49764">
    <property type="entry name" value="HSP20-like chaperones"/>
    <property type="match status" value="1"/>
</dbReference>
<sequence>MFDDFFDEFERMFRESWPETEIRETRYAGYVAPVYDVWENNGRVFVTVELPGAEEKDIELRVEPYRLIVKAEHPKRSESAYGGYYRAIRLPAAVKGQPVQKTFKNGVLELVFEKDFERRTRIEVK</sequence>
<dbReference type="CDD" id="cd06464">
    <property type="entry name" value="ACD_sHsps-like"/>
    <property type="match status" value="1"/>
</dbReference>
<dbReference type="PROSITE" id="PS01031">
    <property type="entry name" value="SHSP"/>
    <property type="match status" value="1"/>
</dbReference>
<reference evidence="4 5" key="1">
    <citation type="submission" date="2018-06" db="EMBL/GenBank/DDBJ databases">
        <title>Extensive metabolic versatility and redundancy in microbially diverse, dynamic hydrothermal sediments.</title>
        <authorList>
            <person name="Dombrowski N."/>
            <person name="Teske A."/>
            <person name="Baker B.J."/>
        </authorList>
    </citation>
    <scope>NUCLEOTIDE SEQUENCE [LARGE SCALE GENOMIC DNA]</scope>
    <source>
        <strain evidence="4">B9_G13</strain>
    </source>
</reference>
<protein>
    <recommendedName>
        <fullName evidence="3">SHSP domain-containing protein</fullName>
    </recommendedName>
</protein>
<dbReference type="Gene3D" id="2.60.40.790">
    <property type="match status" value="1"/>
</dbReference>